<organism evidence="1">
    <name type="scientific">Ackermannviridae sp</name>
    <dbReference type="NCBI Taxonomy" id="2831612"/>
    <lineage>
        <taxon>Viruses</taxon>
        <taxon>Duplodnaviria</taxon>
        <taxon>Heunggongvirae</taxon>
        <taxon>Uroviricota</taxon>
        <taxon>Caudoviricetes</taxon>
        <taxon>Pantevenvirales</taxon>
        <taxon>Ackermannviridae</taxon>
    </lineage>
</organism>
<name>A0A8S5VU00_9CAUD</name>
<reference evidence="1" key="1">
    <citation type="journal article" date="2021" name="Proc. Natl. Acad. Sci. U.S.A.">
        <title>A Catalog of Tens of Thousands of Viruses from Human Metagenomes Reveals Hidden Associations with Chronic Diseases.</title>
        <authorList>
            <person name="Tisza M.J."/>
            <person name="Buck C.B."/>
        </authorList>
    </citation>
    <scope>NUCLEOTIDE SEQUENCE</scope>
    <source>
        <strain evidence="1">CtASH1</strain>
    </source>
</reference>
<dbReference type="EMBL" id="BK035393">
    <property type="protein sequence ID" value="DAG97959.1"/>
    <property type="molecule type" value="Genomic_DNA"/>
</dbReference>
<accession>A0A8S5VU00</accession>
<sequence length="279" mass="31861">MATQILNLKYSSLLNVYNSCTKRGQTRSIYHNGVKFLVDENANCTDKDAYEQFIAWSDDFISFKPRQTNDIYNGHQSVMTVEQMEFICKILNSIDDEGIECTDVVEISINFDDASNMKGHVLYLLDGEKHELNFTSVDNNEDIIDEDAQEQQQDEEQEKITLTGEKVSRSRRQKMLKTNSIKYGLASYEFVEELAQSNEPCLQFLTENEWIVYKAIVRSMEQQMRDVIRASDVVDGDHAIAGTISTLNMKGFVRCRVGGKGGFISAVTTKNYNDFSLNR</sequence>
<protein>
    <submittedName>
        <fullName evidence="1">Uncharacterized protein</fullName>
    </submittedName>
</protein>
<evidence type="ECO:0000313" key="1">
    <source>
        <dbReference type="EMBL" id="DAG97959.1"/>
    </source>
</evidence>
<proteinExistence type="predicted"/>